<dbReference type="AlphaFoldDB" id="A0AA89AX49"/>
<sequence>MATTAENFSQFDISEEVHALPIVLFCAQIWVGYSRKVDLVSSVNLFGYRKRISLSQSFKDLALYQRIRAGLRNNVADAKSYVIISQLPANVHTKYVENVNASHLNGFTFAVISIVHLAGGRLLKVCFLIILFKNLWHHLRRLGLFESNENHSAFGSIKQALQALVQQRYLQKDKVSGPEGNTLIYELAERALDNTISKGVKEYISQVQFVTKKSIVWRSSVFYV</sequence>
<dbReference type="PANTHER" id="PTHR11736">
    <property type="entry name" value="MELANOMA-ASSOCIATED ANTIGEN MAGE ANTIGEN"/>
    <property type="match status" value="1"/>
</dbReference>
<dbReference type="Pfam" id="PF01454">
    <property type="entry name" value="MAGE"/>
    <property type="match status" value="1"/>
</dbReference>
<accession>A0AA89AX49</accession>
<dbReference type="InterPro" id="IPR037445">
    <property type="entry name" value="MAGE"/>
</dbReference>
<feature type="domain" description="MAGE" evidence="1">
    <location>
        <begin position="39"/>
        <end position="200"/>
    </location>
</feature>
<dbReference type="SMART" id="SM01373">
    <property type="entry name" value="MAGE"/>
    <property type="match status" value="1"/>
</dbReference>
<proteinExistence type="predicted"/>
<dbReference type="EMBL" id="JAVXUP010001212">
    <property type="protein sequence ID" value="KAK3014536.1"/>
    <property type="molecule type" value="Genomic_DNA"/>
</dbReference>
<reference evidence="2" key="1">
    <citation type="submission" date="2022-12" db="EMBL/GenBank/DDBJ databases">
        <title>Draft genome assemblies for two species of Escallonia (Escalloniales).</title>
        <authorList>
            <person name="Chanderbali A."/>
            <person name="Dervinis C."/>
            <person name="Anghel I."/>
            <person name="Soltis D."/>
            <person name="Soltis P."/>
            <person name="Zapata F."/>
        </authorList>
    </citation>
    <scope>NUCLEOTIDE SEQUENCE</scope>
    <source>
        <strain evidence="2">UCBG64.0493</strain>
        <tissue evidence="2">Leaf</tissue>
    </source>
</reference>
<keyword evidence="3" id="KW-1185">Reference proteome</keyword>
<comment type="caution">
    <text evidence="2">The sequence shown here is derived from an EMBL/GenBank/DDBJ whole genome shotgun (WGS) entry which is preliminary data.</text>
</comment>
<dbReference type="GO" id="GO:0005634">
    <property type="term" value="C:nucleus"/>
    <property type="evidence" value="ECO:0007669"/>
    <property type="project" value="TreeGrafter"/>
</dbReference>
<dbReference type="Gene3D" id="1.10.10.1210">
    <property type="entry name" value="MAGE homology domain, winged helix WH2 motif"/>
    <property type="match status" value="1"/>
</dbReference>
<dbReference type="PANTHER" id="PTHR11736:SF14">
    <property type="entry name" value="NSE3 HOMOLOG, SMC5-SMC6 COMPLEX COMPONENT"/>
    <property type="match status" value="1"/>
</dbReference>
<dbReference type="InterPro" id="IPR041899">
    <property type="entry name" value="MAGE_WH2"/>
</dbReference>
<protein>
    <recommendedName>
        <fullName evidence="1">MAGE domain-containing protein</fullName>
    </recommendedName>
</protein>
<organism evidence="2 3">
    <name type="scientific">Escallonia herrerae</name>
    <dbReference type="NCBI Taxonomy" id="1293975"/>
    <lineage>
        <taxon>Eukaryota</taxon>
        <taxon>Viridiplantae</taxon>
        <taxon>Streptophyta</taxon>
        <taxon>Embryophyta</taxon>
        <taxon>Tracheophyta</taxon>
        <taxon>Spermatophyta</taxon>
        <taxon>Magnoliopsida</taxon>
        <taxon>eudicotyledons</taxon>
        <taxon>Gunneridae</taxon>
        <taxon>Pentapetalae</taxon>
        <taxon>asterids</taxon>
        <taxon>campanulids</taxon>
        <taxon>Escalloniales</taxon>
        <taxon>Escalloniaceae</taxon>
        <taxon>Escallonia</taxon>
    </lineage>
</organism>
<dbReference type="Proteomes" id="UP001188597">
    <property type="component" value="Unassembled WGS sequence"/>
</dbReference>
<name>A0AA89AX49_9ASTE</name>
<evidence type="ECO:0000313" key="3">
    <source>
        <dbReference type="Proteomes" id="UP001188597"/>
    </source>
</evidence>
<evidence type="ECO:0000313" key="2">
    <source>
        <dbReference type="EMBL" id="KAK3014536.1"/>
    </source>
</evidence>
<dbReference type="InterPro" id="IPR002190">
    <property type="entry name" value="MHD_dom"/>
</dbReference>
<evidence type="ECO:0000259" key="1">
    <source>
        <dbReference type="SMART" id="SM01373"/>
    </source>
</evidence>
<gene>
    <name evidence="2" type="ORF">RJ639_008310</name>
</gene>